<dbReference type="InterPro" id="IPR001509">
    <property type="entry name" value="Epimerase_deHydtase"/>
</dbReference>
<dbReference type="GO" id="GO:0016616">
    <property type="term" value="F:oxidoreductase activity, acting on the CH-OH group of donors, NAD or NADP as acceptor"/>
    <property type="evidence" value="ECO:0007669"/>
    <property type="project" value="TreeGrafter"/>
</dbReference>
<proteinExistence type="inferred from homology"/>
<dbReference type="Gene3D" id="3.40.50.720">
    <property type="entry name" value="NAD(P)-binding Rossmann-like Domain"/>
    <property type="match status" value="1"/>
</dbReference>
<evidence type="ECO:0000313" key="5">
    <source>
        <dbReference type="Proteomes" id="UP000218334"/>
    </source>
</evidence>
<dbReference type="SUPFAM" id="SSF51735">
    <property type="entry name" value="NAD(P)-binding Rossmann-fold domains"/>
    <property type="match status" value="1"/>
</dbReference>
<name>A0A2H3BCZ0_9AGAR</name>
<dbReference type="InterPro" id="IPR050425">
    <property type="entry name" value="NAD(P)_dehydrat-like"/>
</dbReference>
<evidence type="ECO:0000259" key="3">
    <source>
        <dbReference type="Pfam" id="PF01370"/>
    </source>
</evidence>
<organism evidence="4 5">
    <name type="scientific">Armillaria solidipes</name>
    <dbReference type="NCBI Taxonomy" id="1076256"/>
    <lineage>
        <taxon>Eukaryota</taxon>
        <taxon>Fungi</taxon>
        <taxon>Dikarya</taxon>
        <taxon>Basidiomycota</taxon>
        <taxon>Agaricomycotina</taxon>
        <taxon>Agaricomycetes</taxon>
        <taxon>Agaricomycetidae</taxon>
        <taxon>Agaricales</taxon>
        <taxon>Marasmiineae</taxon>
        <taxon>Physalacriaceae</taxon>
        <taxon>Armillaria</taxon>
    </lineage>
</organism>
<dbReference type="InterPro" id="IPR036291">
    <property type="entry name" value="NAD(P)-bd_dom_sf"/>
</dbReference>
<keyword evidence="5" id="KW-1185">Reference proteome</keyword>
<dbReference type="AlphaFoldDB" id="A0A2H3BCZ0"/>
<evidence type="ECO:0000313" key="4">
    <source>
        <dbReference type="EMBL" id="PBK68731.1"/>
    </source>
</evidence>
<dbReference type="EMBL" id="KZ293431">
    <property type="protein sequence ID" value="PBK68731.1"/>
    <property type="molecule type" value="Genomic_DNA"/>
</dbReference>
<evidence type="ECO:0000256" key="1">
    <source>
        <dbReference type="ARBA" id="ARBA00023002"/>
    </source>
</evidence>
<dbReference type="PANTHER" id="PTHR10366">
    <property type="entry name" value="NAD DEPENDENT EPIMERASE/DEHYDRATASE"/>
    <property type="match status" value="1"/>
</dbReference>
<dbReference type="Pfam" id="PF01370">
    <property type="entry name" value="Epimerase"/>
    <property type="match status" value="1"/>
</dbReference>
<comment type="similarity">
    <text evidence="2">Belongs to the NAD(P)-dependent epimerase/dehydratase family. Dihydroflavonol-4-reductase subfamily.</text>
</comment>
<accession>A0A2H3BCZ0</accession>
<dbReference type="Proteomes" id="UP000218334">
    <property type="component" value="Unassembled WGS sequence"/>
</dbReference>
<protein>
    <submittedName>
        <fullName evidence="4">NAD(P)-binding protein</fullName>
    </submittedName>
</protein>
<evidence type="ECO:0000256" key="2">
    <source>
        <dbReference type="ARBA" id="ARBA00023445"/>
    </source>
</evidence>
<keyword evidence="1" id="KW-0560">Oxidoreductase</keyword>
<dbReference type="STRING" id="1076256.A0A2H3BCZ0"/>
<sequence length="366" mass="40073">MSSSPKLIFVSTSIDVTLVLLIVYKQVTGGTGFIGFHILTHLLDNGYSVRAAARSGKVELLRKALSVNYHSDKFEVVEISDISSGDYSQHLKGVKAIIHAAAPLSGRTDPETAFRSTVEGSLHVLREAVKAKVPRIVTTSSVSTFPFPQGPFGVDDWNSITREAAIASGAPIPIYQAAKKEADIAVLEFAESHPEIDVTLLGPSYNYGPFAPGFEHLIAEPNVESLSTNRYIYTLLNPDNTSFPKAPSAVDVRDVARAHVLALKSRPTTEVGRKRFAVVSPYESSLQEAIAIIGRERTELKDRLADAARVPVYPSDTLPVTWDEIEDVLGLKRDSFVPWKKTVLDAVDSLVRIENMWKERGFKVSA</sequence>
<gene>
    <name evidence="4" type="ORF">ARMSODRAFT_189846</name>
</gene>
<dbReference type="PANTHER" id="PTHR10366:SF564">
    <property type="entry name" value="STEROL-4-ALPHA-CARBOXYLATE 3-DEHYDROGENASE, DECARBOXYLATING"/>
    <property type="match status" value="1"/>
</dbReference>
<feature type="domain" description="NAD-dependent epimerase/dehydratase" evidence="3">
    <location>
        <begin position="27"/>
        <end position="265"/>
    </location>
</feature>
<reference evidence="5" key="1">
    <citation type="journal article" date="2017" name="Nat. Ecol. Evol.">
        <title>Genome expansion and lineage-specific genetic innovations in the forest pathogenic fungi Armillaria.</title>
        <authorList>
            <person name="Sipos G."/>
            <person name="Prasanna A.N."/>
            <person name="Walter M.C."/>
            <person name="O'Connor E."/>
            <person name="Balint B."/>
            <person name="Krizsan K."/>
            <person name="Kiss B."/>
            <person name="Hess J."/>
            <person name="Varga T."/>
            <person name="Slot J."/>
            <person name="Riley R."/>
            <person name="Boka B."/>
            <person name="Rigling D."/>
            <person name="Barry K."/>
            <person name="Lee J."/>
            <person name="Mihaltcheva S."/>
            <person name="LaButti K."/>
            <person name="Lipzen A."/>
            <person name="Waldron R."/>
            <person name="Moloney N.M."/>
            <person name="Sperisen C."/>
            <person name="Kredics L."/>
            <person name="Vagvoelgyi C."/>
            <person name="Patrignani A."/>
            <person name="Fitzpatrick D."/>
            <person name="Nagy I."/>
            <person name="Doyle S."/>
            <person name="Anderson J.B."/>
            <person name="Grigoriev I.V."/>
            <person name="Gueldener U."/>
            <person name="Muensterkoetter M."/>
            <person name="Nagy L.G."/>
        </authorList>
    </citation>
    <scope>NUCLEOTIDE SEQUENCE [LARGE SCALE GENOMIC DNA]</scope>
    <source>
        <strain evidence="5">28-4</strain>
    </source>
</reference>